<accession>A0A6A5W116</accession>
<name>A0A6A5W116_9PLEO</name>
<sequence length="152" mass="16854">MLVKRGTLSCSQRLPCKEVLVMKPADSSRSEYVPRRIVSRKPEVDEIAHTTQVNMSFLSKTNFALIYWSSTALARHFWAILSITPFTCCRTCQSSPTLPSRLNGRSITTVHAPAPLPGRPPHFSAEYGKGCHHFLGITENTRIGGLSDLKQG</sequence>
<dbReference type="AlphaFoldDB" id="A0A6A5W116"/>
<dbReference type="Proteomes" id="UP000799779">
    <property type="component" value="Unassembled WGS sequence"/>
</dbReference>
<protein>
    <submittedName>
        <fullName evidence="1">Uncharacterized protein</fullName>
    </submittedName>
</protein>
<evidence type="ECO:0000313" key="2">
    <source>
        <dbReference type="Proteomes" id="UP000799779"/>
    </source>
</evidence>
<reference evidence="1" key="1">
    <citation type="journal article" date="2020" name="Stud. Mycol.">
        <title>101 Dothideomycetes genomes: a test case for predicting lifestyles and emergence of pathogens.</title>
        <authorList>
            <person name="Haridas S."/>
            <person name="Albert R."/>
            <person name="Binder M."/>
            <person name="Bloem J."/>
            <person name="Labutti K."/>
            <person name="Salamov A."/>
            <person name="Andreopoulos B."/>
            <person name="Baker S."/>
            <person name="Barry K."/>
            <person name="Bills G."/>
            <person name="Bluhm B."/>
            <person name="Cannon C."/>
            <person name="Castanera R."/>
            <person name="Culley D."/>
            <person name="Daum C."/>
            <person name="Ezra D."/>
            <person name="Gonzalez J."/>
            <person name="Henrissat B."/>
            <person name="Kuo A."/>
            <person name="Liang C."/>
            <person name="Lipzen A."/>
            <person name="Lutzoni F."/>
            <person name="Magnuson J."/>
            <person name="Mondo S."/>
            <person name="Nolan M."/>
            <person name="Ohm R."/>
            <person name="Pangilinan J."/>
            <person name="Park H.-J."/>
            <person name="Ramirez L."/>
            <person name="Alfaro M."/>
            <person name="Sun H."/>
            <person name="Tritt A."/>
            <person name="Yoshinaga Y."/>
            <person name="Zwiers L.-H."/>
            <person name="Turgeon B."/>
            <person name="Goodwin S."/>
            <person name="Spatafora J."/>
            <person name="Crous P."/>
            <person name="Grigoriev I."/>
        </authorList>
    </citation>
    <scope>NUCLEOTIDE SEQUENCE</scope>
    <source>
        <strain evidence="1">CBS 123094</strain>
    </source>
</reference>
<keyword evidence="2" id="KW-1185">Reference proteome</keyword>
<proteinExistence type="predicted"/>
<organism evidence="1 2">
    <name type="scientific">Amniculicola lignicola CBS 123094</name>
    <dbReference type="NCBI Taxonomy" id="1392246"/>
    <lineage>
        <taxon>Eukaryota</taxon>
        <taxon>Fungi</taxon>
        <taxon>Dikarya</taxon>
        <taxon>Ascomycota</taxon>
        <taxon>Pezizomycotina</taxon>
        <taxon>Dothideomycetes</taxon>
        <taxon>Pleosporomycetidae</taxon>
        <taxon>Pleosporales</taxon>
        <taxon>Amniculicolaceae</taxon>
        <taxon>Amniculicola</taxon>
    </lineage>
</organism>
<dbReference type="EMBL" id="ML977760">
    <property type="protein sequence ID" value="KAF1992875.1"/>
    <property type="molecule type" value="Genomic_DNA"/>
</dbReference>
<evidence type="ECO:0000313" key="1">
    <source>
        <dbReference type="EMBL" id="KAF1992875.1"/>
    </source>
</evidence>
<gene>
    <name evidence="1" type="ORF">P154DRAFT_128780</name>
</gene>